<name>A0A922NXV3_9HYPH</name>
<dbReference type="PANTHER" id="PTHR43767">
    <property type="entry name" value="LONG-CHAIN-FATTY-ACID--COA LIGASE"/>
    <property type="match status" value="1"/>
</dbReference>
<evidence type="ECO:0000313" key="4">
    <source>
        <dbReference type="EMBL" id="KEQ02696.1"/>
    </source>
</evidence>
<dbReference type="InterPro" id="IPR045851">
    <property type="entry name" value="AMP-bd_C_sf"/>
</dbReference>
<dbReference type="Proteomes" id="UP000052167">
    <property type="component" value="Unassembled WGS sequence"/>
</dbReference>
<keyword evidence="5" id="KW-1185">Reference proteome</keyword>
<feature type="domain" description="AMP-dependent synthetase/ligase" evidence="2">
    <location>
        <begin position="7"/>
        <end position="370"/>
    </location>
</feature>
<dbReference type="Pfam" id="PF00501">
    <property type="entry name" value="AMP-binding"/>
    <property type="match status" value="1"/>
</dbReference>
<dbReference type="Pfam" id="PF13193">
    <property type="entry name" value="AMP-binding_C"/>
    <property type="match status" value="1"/>
</dbReference>
<evidence type="ECO:0000259" key="3">
    <source>
        <dbReference type="Pfam" id="PF13193"/>
    </source>
</evidence>
<dbReference type="InterPro" id="IPR020845">
    <property type="entry name" value="AMP-binding_CS"/>
</dbReference>
<dbReference type="RefSeq" id="WP_037169525.1">
    <property type="nucleotide sequence ID" value="NZ_CAJXID010000011.1"/>
</dbReference>
<dbReference type="OrthoDB" id="9803968at2"/>
<evidence type="ECO:0000313" key="5">
    <source>
        <dbReference type="Proteomes" id="UP000052167"/>
    </source>
</evidence>
<sequence length="516" mass="54906">MRIEARFRDSVRHFPAKTALVAGGRRLSYADLDAQSDRLAAALIRSGVEPGSRVVLLLDNDAEAVVSFLATWKAGAVACPLYPTMKAEKLAAILTNIEPAAVISHARGLPTLLAAVAIADTRPVIIAAQLPEEAAQDILRFERLVDGDAVNVLPVIADDSELALLIHTSGSTGRPKGVMLSHANVDAACQSILGYLENTADDVVLSVLPLSFGYGITQMVTMASIGGTLVLEKSFAFPRKIVDRLAEEGATGFPMVPAMAALLGGMKDLEPGFLPKLRYVTSAAAALPPALSGRLQALLPETKIVVMYGQTECLRVSFLPADELAGRPTSVGVAIPGTRAYVVDETGEPAEPGTIGELVVEGPHVMGGYWGDDRSSQAALEVTKHGRRLRTGDLFHVDAEGFLHFVSRKDDIIKTRGEKVSPQEVERVLYALPGIREAAVAGIDDPIFGQVVRAYVALEPGAGLSEKDIIRHCAGQLEDYMVPKSVEFRDALPKTTTGKIRLSAGAETEPQLENAL</sequence>
<keyword evidence="1" id="KW-0479">Metal-binding</keyword>
<dbReference type="InterPro" id="IPR042099">
    <property type="entry name" value="ANL_N_sf"/>
</dbReference>
<comment type="caution">
    <text evidence="4">The sequence shown here is derived from an EMBL/GenBank/DDBJ whole genome shotgun (WGS) entry which is preliminary data.</text>
</comment>
<dbReference type="EMBL" id="JOKJ01000045">
    <property type="protein sequence ID" value="KEQ02696.1"/>
    <property type="molecule type" value="Genomic_DNA"/>
</dbReference>
<dbReference type="InterPro" id="IPR025110">
    <property type="entry name" value="AMP-bd_C"/>
</dbReference>
<accession>A0A922NXV3</accession>
<protein>
    <submittedName>
        <fullName evidence="4">AMP-dependent synthetase</fullName>
    </submittedName>
</protein>
<dbReference type="GO" id="GO:0016877">
    <property type="term" value="F:ligase activity, forming carbon-sulfur bonds"/>
    <property type="evidence" value="ECO:0007669"/>
    <property type="project" value="UniProtKB-ARBA"/>
</dbReference>
<gene>
    <name evidence="4" type="ORF">GV68_20120</name>
</gene>
<organism evidence="4 5">
    <name type="scientific">Pseudorhizobium pelagicum</name>
    <dbReference type="NCBI Taxonomy" id="1509405"/>
    <lineage>
        <taxon>Bacteria</taxon>
        <taxon>Pseudomonadati</taxon>
        <taxon>Pseudomonadota</taxon>
        <taxon>Alphaproteobacteria</taxon>
        <taxon>Hyphomicrobiales</taxon>
        <taxon>Rhizobiaceae</taxon>
        <taxon>Rhizobium/Agrobacterium group</taxon>
        <taxon>Pseudorhizobium</taxon>
    </lineage>
</organism>
<dbReference type="PROSITE" id="PS00455">
    <property type="entry name" value="AMP_BINDING"/>
    <property type="match status" value="1"/>
</dbReference>
<proteinExistence type="predicted"/>
<dbReference type="Gene3D" id="3.40.50.12780">
    <property type="entry name" value="N-terminal domain of ligase-like"/>
    <property type="match status" value="1"/>
</dbReference>
<dbReference type="GO" id="GO:0046872">
    <property type="term" value="F:metal ion binding"/>
    <property type="evidence" value="ECO:0007669"/>
    <property type="project" value="UniProtKB-KW"/>
</dbReference>
<evidence type="ECO:0000259" key="2">
    <source>
        <dbReference type="Pfam" id="PF00501"/>
    </source>
</evidence>
<feature type="domain" description="AMP-binding enzyme C-terminal" evidence="3">
    <location>
        <begin position="424"/>
        <end position="499"/>
    </location>
</feature>
<dbReference type="InterPro" id="IPR000873">
    <property type="entry name" value="AMP-dep_synth/lig_dom"/>
</dbReference>
<dbReference type="SUPFAM" id="SSF56801">
    <property type="entry name" value="Acetyl-CoA synthetase-like"/>
    <property type="match status" value="1"/>
</dbReference>
<dbReference type="InterPro" id="IPR050237">
    <property type="entry name" value="ATP-dep_AMP-bd_enzyme"/>
</dbReference>
<dbReference type="Gene3D" id="3.30.300.30">
    <property type="match status" value="1"/>
</dbReference>
<dbReference type="PANTHER" id="PTHR43767:SF10">
    <property type="entry name" value="SURFACTIN SYNTHASE SUBUNIT 1"/>
    <property type="match status" value="1"/>
</dbReference>
<evidence type="ECO:0000256" key="1">
    <source>
        <dbReference type="ARBA" id="ARBA00022723"/>
    </source>
</evidence>
<reference evidence="4 5" key="1">
    <citation type="submission" date="2014-06" db="EMBL/GenBank/DDBJ databases">
        <title>Rhizobium pelagicum/R2-400B4.</title>
        <authorList>
            <person name="Kimes N.E."/>
            <person name="Lopez-Perez M."/>
        </authorList>
    </citation>
    <scope>NUCLEOTIDE SEQUENCE [LARGE SCALE GENOMIC DNA]</scope>
    <source>
        <strain evidence="4 5">R2-400B4</strain>
    </source>
</reference>
<dbReference type="AlphaFoldDB" id="A0A922NXV3"/>